<dbReference type="CDD" id="cd00586">
    <property type="entry name" value="4HBT"/>
    <property type="match status" value="1"/>
</dbReference>
<sequence>MNRRKERFKTDQTLQHTEHFKVKFNETDALGIVWHGNYIGYFEDGREAFGRHFGISYQDIQKNGCATPIVSVVSEHRKPLRYADDAYIVTTYVDCAAAKMIFHFEIFNDRDELVCTGKTIQVFTDFDGNLLLTIPPFLETWKKKVGLS</sequence>
<comment type="similarity">
    <text evidence="1">Belongs to the 4-hydroxybenzoyl-CoA thioesterase family.</text>
</comment>
<evidence type="ECO:0000313" key="4">
    <source>
        <dbReference type="Proteomes" id="UP000236731"/>
    </source>
</evidence>
<evidence type="ECO:0000256" key="2">
    <source>
        <dbReference type="ARBA" id="ARBA00022801"/>
    </source>
</evidence>
<keyword evidence="4" id="KW-1185">Reference proteome</keyword>
<dbReference type="OrthoDB" id="9800856at2"/>
<dbReference type="InterPro" id="IPR050563">
    <property type="entry name" value="4-hydroxybenzoyl-CoA_TE"/>
</dbReference>
<dbReference type="Gene3D" id="3.10.129.10">
    <property type="entry name" value="Hotdog Thioesterase"/>
    <property type="match status" value="1"/>
</dbReference>
<evidence type="ECO:0000256" key="1">
    <source>
        <dbReference type="ARBA" id="ARBA00005953"/>
    </source>
</evidence>
<dbReference type="InterPro" id="IPR029069">
    <property type="entry name" value="HotDog_dom_sf"/>
</dbReference>
<dbReference type="Proteomes" id="UP000236731">
    <property type="component" value="Unassembled WGS sequence"/>
</dbReference>
<proteinExistence type="inferred from homology"/>
<organism evidence="3 4">
    <name type="scientific">Sphingobacterium lactis</name>
    <dbReference type="NCBI Taxonomy" id="797291"/>
    <lineage>
        <taxon>Bacteria</taxon>
        <taxon>Pseudomonadati</taxon>
        <taxon>Bacteroidota</taxon>
        <taxon>Sphingobacteriia</taxon>
        <taxon>Sphingobacteriales</taxon>
        <taxon>Sphingobacteriaceae</taxon>
        <taxon>Sphingobacterium</taxon>
    </lineage>
</organism>
<dbReference type="GO" id="GO:0047617">
    <property type="term" value="F:fatty acyl-CoA hydrolase activity"/>
    <property type="evidence" value="ECO:0007669"/>
    <property type="project" value="TreeGrafter"/>
</dbReference>
<dbReference type="PANTHER" id="PTHR31793:SF27">
    <property type="entry name" value="NOVEL THIOESTERASE SUPERFAMILY DOMAIN AND SAPOSIN A-TYPE DOMAIN CONTAINING PROTEIN (0610012H03RIK)"/>
    <property type="match status" value="1"/>
</dbReference>
<reference evidence="4" key="1">
    <citation type="submission" date="2016-10" db="EMBL/GenBank/DDBJ databases">
        <authorList>
            <person name="Varghese N."/>
            <person name="Submissions S."/>
        </authorList>
    </citation>
    <scope>NUCLEOTIDE SEQUENCE [LARGE SCALE GENOMIC DNA]</scope>
    <source>
        <strain evidence="4">DSM 22361</strain>
    </source>
</reference>
<dbReference type="PIRSF" id="PIRSF003230">
    <property type="entry name" value="YbgC"/>
    <property type="match status" value="1"/>
</dbReference>
<name>A0A1H5XTZ4_9SPHI</name>
<dbReference type="RefSeq" id="WP_103906035.1">
    <property type="nucleotide sequence ID" value="NZ_CP049246.1"/>
</dbReference>
<accession>A0A1H5XTZ4</accession>
<dbReference type="Pfam" id="PF13279">
    <property type="entry name" value="4HBT_2"/>
    <property type="match status" value="1"/>
</dbReference>
<protein>
    <submittedName>
        <fullName evidence="3">Acyl-CoA thioester hydrolase</fullName>
    </submittedName>
</protein>
<evidence type="ECO:0000313" key="3">
    <source>
        <dbReference type="EMBL" id="SEG15132.1"/>
    </source>
</evidence>
<dbReference type="InterPro" id="IPR006684">
    <property type="entry name" value="YbgC/YbaW"/>
</dbReference>
<dbReference type="SUPFAM" id="SSF54637">
    <property type="entry name" value="Thioesterase/thiol ester dehydrase-isomerase"/>
    <property type="match status" value="1"/>
</dbReference>
<dbReference type="PANTHER" id="PTHR31793">
    <property type="entry name" value="4-HYDROXYBENZOYL-COA THIOESTERASE FAMILY MEMBER"/>
    <property type="match status" value="1"/>
</dbReference>
<dbReference type="EMBL" id="FNUT01000005">
    <property type="protein sequence ID" value="SEG15132.1"/>
    <property type="molecule type" value="Genomic_DNA"/>
</dbReference>
<keyword evidence="2 3" id="KW-0378">Hydrolase</keyword>
<dbReference type="AlphaFoldDB" id="A0A1H5XTZ4"/>
<gene>
    <name evidence="3" type="ORF">SAMN05421877_105119</name>
</gene>